<feature type="compositionally biased region" description="Low complexity" evidence="2">
    <location>
        <begin position="145"/>
        <end position="154"/>
    </location>
</feature>
<accession>I7LXW7</accession>
<evidence type="ECO:0000313" key="5">
    <source>
        <dbReference type="Proteomes" id="UP000009168"/>
    </source>
</evidence>
<dbReference type="KEGG" id="tet:TTHERM_00332130"/>
<dbReference type="Gene3D" id="3.30.40.10">
    <property type="entry name" value="Zinc/RING finger domain, C3HC4 (zinc finger)"/>
    <property type="match status" value="1"/>
</dbReference>
<name>I7LXW7_TETTS</name>
<keyword evidence="1" id="KW-0863">Zinc-finger</keyword>
<feature type="compositionally biased region" description="Polar residues" evidence="2">
    <location>
        <begin position="819"/>
        <end position="829"/>
    </location>
</feature>
<keyword evidence="1" id="KW-0479">Metal-binding</keyword>
<feature type="compositionally biased region" description="Low complexity" evidence="2">
    <location>
        <begin position="861"/>
        <end position="878"/>
    </location>
</feature>
<dbReference type="InterPro" id="IPR013083">
    <property type="entry name" value="Znf_RING/FYVE/PHD"/>
</dbReference>
<dbReference type="RefSeq" id="XP_001026580.2">
    <property type="nucleotide sequence ID" value="XM_001026580.2"/>
</dbReference>
<dbReference type="PROSITE" id="PS50089">
    <property type="entry name" value="ZF_RING_2"/>
    <property type="match status" value="1"/>
</dbReference>
<feature type="compositionally biased region" description="Polar residues" evidence="2">
    <location>
        <begin position="882"/>
        <end position="891"/>
    </location>
</feature>
<feature type="domain" description="RING-type" evidence="3">
    <location>
        <begin position="13"/>
        <end position="61"/>
    </location>
</feature>
<evidence type="ECO:0000256" key="2">
    <source>
        <dbReference type="SAM" id="MobiDB-lite"/>
    </source>
</evidence>
<dbReference type="SUPFAM" id="SSF57850">
    <property type="entry name" value="RING/U-box"/>
    <property type="match status" value="1"/>
</dbReference>
<feature type="compositionally biased region" description="Polar residues" evidence="2">
    <location>
        <begin position="837"/>
        <end position="860"/>
    </location>
</feature>
<evidence type="ECO:0000259" key="3">
    <source>
        <dbReference type="PROSITE" id="PS50089"/>
    </source>
</evidence>
<dbReference type="Proteomes" id="UP000009168">
    <property type="component" value="Unassembled WGS sequence"/>
</dbReference>
<feature type="region of interest" description="Disordered" evidence="2">
    <location>
        <begin position="192"/>
        <end position="219"/>
    </location>
</feature>
<dbReference type="InParanoid" id="I7LXW7"/>
<evidence type="ECO:0000313" key="4">
    <source>
        <dbReference type="EMBL" id="EAS06335.2"/>
    </source>
</evidence>
<reference evidence="5" key="1">
    <citation type="journal article" date="2006" name="PLoS Biol.">
        <title>Macronuclear genome sequence of the ciliate Tetrahymena thermophila, a model eukaryote.</title>
        <authorList>
            <person name="Eisen J.A."/>
            <person name="Coyne R.S."/>
            <person name="Wu M."/>
            <person name="Wu D."/>
            <person name="Thiagarajan M."/>
            <person name="Wortman J.R."/>
            <person name="Badger J.H."/>
            <person name="Ren Q."/>
            <person name="Amedeo P."/>
            <person name="Jones K.M."/>
            <person name="Tallon L.J."/>
            <person name="Delcher A.L."/>
            <person name="Salzberg S.L."/>
            <person name="Silva J.C."/>
            <person name="Haas B.J."/>
            <person name="Majoros W.H."/>
            <person name="Farzad M."/>
            <person name="Carlton J.M."/>
            <person name="Smith R.K. Jr."/>
            <person name="Garg J."/>
            <person name="Pearlman R.E."/>
            <person name="Karrer K.M."/>
            <person name="Sun L."/>
            <person name="Manning G."/>
            <person name="Elde N.C."/>
            <person name="Turkewitz A.P."/>
            <person name="Asai D.J."/>
            <person name="Wilkes D.E."/>
            <person name="Wang Y."/>
            <person name="Cai H."/>
            <person name="Collins K."/>
            <person name="Stewart B.A."/>
            <person name="Lee S.R."/>
            <person name="Wilamowska K."/>
            <person name="Weinberg Z."/>
            <person name="Ruzzo W.L."/>
            <person name="Wloga D."/>
            <person name="Gaertig J."/>
            <person name="Frankel J."/>
            <person name="Tsao C.-C."/>
            <person name="Gorovsky M.A."/>
            <person name="Keeling P.J."/>
            <person name="Waller R.F."/>
            <person name="Patron N.J."/>
            <person name="Cherry J.M."/>
            <person name="Stover N.A."/>
            <person name="Krieger C.J."/>
            <person name="del Toro C."/>
            <person name="Ryder H.F."/>
            <person name="Williamson S.C."/>
            <person name="Barbeau R.A."/>
            <person name="Hamilton E.P."/>
            <person name="Orias E."/>
        </authorList>
    </citation>
    <scope>NUCLEOTIDE SEQUENCE [LARGE SCALE GENOMIC DNA]</scope>
    <source>
        <strain evidence="5">SB210</strain>
    </source>
</reference>
<gene>
    <name evidence="4" type="ORF">TTHERM_00332130</name>
</gene>
<dbReference type="InterPro" id="IPR001841">
    <property type="entry name" value="Znf_RING"/>
</dbReference>
<feature type="compositionally biased region" description="Polar residues" evidence="2">
    <location>
        <begin position="192"/>
        <end position="206"/>
    </location>
</feature>
<keyword evidence="5" id="KW-1185">Reference proteome</keyword>
<dbReference type="AlphaFoldDB" id="I7LXW7"/>
<protein>
    <recommendedName>
        <fullName evidence="3">RING-type domain-containing protein</fullName>
    </recommendedName>
</protein>
<evidence type="ECO:0000256" key="1">
    <source>
        <dbReference type="PROSITE-ProRule" id="PRU00175"/>
    </source>
</evidence>
<dbReference type="GO" id="GO:0008270">
    <property type="term" value="F:zinc ion binding"/>
    <property type="evidence" value="ECO:0007669"/>
    <property type="project" value="UniProtKB-KW"/>
</dbReference>
<dbReference type="GeneID" id="7826702"/>
<feature type="region of interest" description="Disordered" evidence="2">
    <location>
        <begin position="819"/>
        <end position="891"/>
    </location>
</feature>
<keyword evidence="1" id="KW-0862">Zinc</keyword>
<proteinExistence type="predicted"/>
<organism evidence="4 5">
    <name type="scientific">Tetrahymena thermophila (strain SB210)</name>
    <dbReference type="NCBI Taxonomy" id="312017"/>
    <lineage>
        <taxon>Eukaryota</taxon>
        <taxon>Sar</taxon>
        <taxon>Alveolata</taxon>
        <taxon>Ciliophora</taxon>
        <taxon>Intramacronucleata</taxon>
        <taxon>Oligohymenophorea</taxon>
        <taxon>Hymenostomatida</taxon>
        <taxon>Tetrahymenina</taxon>
        <taxon>Tetrahymenidae</taxon>
        <taxon>Tetrahymena</taxon>
    </lineage>
</organism>
<dbReference type="SMART" id="SM00184">
    <property type="entry name" value="RING"/>
    <property type="match status" value="1"/>
</dbReference>
<dbReference type="EMBL" id="GG662299">
    <property type="protein sequence ID" value="EAS06335.2"/>
    <property type="molecule type" value="Genomic_DNA"/>
</dbReference>
<feature type="region of interest" description="Disordered" evidence="2">
    <location>
        <begin position="117"/>
        <end position="154"/>
    </location>
</feature>
<sequence length="905" mass="104902">MSRSLQIKDSGFCGLCKNEPKNAINLNCSHKLCLDCGKVLQQTELDQLIQAKFKIVCPLCKNLTRIFNIHNLIVDEGVCMKLTGHAPSYTNSPQKLRNSSQKNIEKKSIQQYFSPTLKNSKKKQTQQEFSSMNVLPGSRQGSIYSRSQASQQDAAQNRPLFNYQNNVVDPNNFQFSTPQKLMNTIDSLFENSSHQVKSTQPSSILKSSHKPEQATVNNQQHSQNYQNYIQILSASQQKSSNKKSREEPVKAKSIQMCDKQKKEQLGNLAQQYINKQSPQTIQSINIQQQNNFNKNSQQEHKNQEFKSIYQNQIVGSKVVEPESQVNYIKSNFNNNNANNNIEEVQQTSNFIAPFQDSASNIQVVQASLPTQNENLLTFQDQSSQQNTHSNLIYVESQQSSRSGEGCNTLAQKLQVNQSDQIIENLPTEQAYNLLNHDEEAKKRYYYYVNKRNEILKENYTYLTHQNHFSNINQLHQELEKGLELRCKMHSDFMSLYDENDQNFCCPSCVYENSQKFQKKTILPLKMCQQFITKDINKYKESLRSKAQYLENNILRSQLNSKLLQENFVTLNKRINQMFCQIRQQLDLKELEIKKEVKRQYDQELLHYQKLISEISPLQEALRFDLQSFKHNQKLDEFNNSLYIHTVLKQWQDYLQSYKRDVPVYSVEDMDIIDFPKISSIYKLIDKMAVIKNIQETSCKEIMKKIEESSQIKNLSHITIPENITIKQTATHYLKTTTRSKGRNDFQISEAIETIHQQSLTNLNPQAEVSPFRETIFRNSSKEKFNKINTSSHNTNNISYSANLKDNRTSLPKQVEQIQQQKTLSSSQVRNESESDNMKQSLQKSPSFQVSNSADKNQVKQNGNLSKSNSNRSLNPSLDNRQRTQTKQQLIDSQARALFKQIIQQE</sequence>
<feature type="compositionally biased region" description="Polar residues" evidence="2">
    <location>
        <begin position="126"/>
        <end position="144"/>
    </location>
</feature>